<reference evidence="5 6" key="1">
    <citation type="journal article" date="2018" name="PLoS Genet.">
        <title>Population sequencing reveals clonal diversity and ancestral inbreeding in the grapevine cultivar Chardonnay.</title>
        <authorList>
            <person name="Roach M.J."/>
            <person name="Johnson D.L."/>
            <person name="Bohlmann J."/>
            <person name="van Vuuren H.J."/>
            <person name="Jones S.J."/>
            <person name="Pretorius I.S."/>
            <person name="Schmidt S.A."/>
            <person name="Borneman A.R."/>
        </authorList>
    </citation>
    <scope>NUCLEOTIDE SEQUENCE [LARGE SCALE GENOMIC DNA]</scope>
    <source>
        <strain evidence="6">cv. Chardonnay</strain>
        <tissue evidence="5">Leaf</tissue>
    </source>
</reference>
<keyword evidence="2" id="KW-0677">Repeat</keyword>
<accession>A0A438HZ96</accession>
<dbReference type="Pfam" id="PF01535">
    <property type="entry name" value="PPR"/>
    <property type="match status" value="4"/>
</dbReference>
<comment type="similarity">
    <text evidence="1">Belongs to the PPR family. PCMP-H subfamily.</text>
</comment>
<feature type="repeat" description="PPR" evidence="3">
    <location>
        <begin position="407"/>
        <end position="441"/>
    </location>
</feature>
<dbReference type="AlphaFoldDB" id="A0A438HZ96"/>
<dbReference type="EMBL" id="QGNW01000161">
    <property type="protein sequence ID" value="RVW89752.1"/>
    <property type="molecule type" value="Genomic_DNA"/>
</dbReference>
<dbReference type="InterPro" id="IPR046960">
    <property type="entry name" value="PPR_At4g14850-like_plant"/>
</dbReference>
<evidence type="ECO:0000256" key="1">
    <source>
        <dbReference type="ARBA" id="ARBA00006643"/>
    </source>
</evidence>
<feature type="repeat" description="PPR" evidence="3">
    <location>
        <begin position="275"/>
        <end position="309"/>
    </location>
</feature>
<gene>
    <name evidence="5" type="primary">PCMP-H88_3</name>
    <name evidence="5" type="ORF">CK203_047202</name>
</gene>
<name>A0A438HZ96_VITVI</name>
<organism evidence="5 6">
    <name type="scientific">Vitis vinifera</name>
    <name type="common">Grape</name>
    <dbReference type="NCBI Taxonomy" id="29760"/>
    <lineage>
        <taxon>Eukaryota</taxon>
        <taxon>Viridiplantae</taxon>
        <taxon>Streptophyta</taxon>
        <taxon>Embryophyta</taxon>
        <taxon>Tracheophyta</taxon>
        <taxon>Spermatophyta</taxon>
        <taxon>Magnoliopsida</taxon>
        <taxon>eudicotyledons</taxon>
        <taxon>Gunneridae</taxon>
        <taxon>Pentapetalae</taxon>
        <taxon>rosids</taxon>
        <taxon>Vitales</taxon>
        <taxon>Vitaceae</taxon>
        <taxon>Viteae</taxon>
        <taxon>Vitis</taxon>
    </lineage>
</organism>
<dbReference type="GO" id="GO:0009451">
    <property type="term" value="P:RNA modification"/>
    <property type="evidence" value="ECO:0007669"/>
    <property type="project" value="InterPro"/>
</dbReference>
<proteinExistence type="inferred from homology"/>
<evidence type="ECO:0000256" key="3">
    <source>
        <dbReference type="PROSITE-ProRule" id="PRU00708"/>
    </source>
</evidence>
<dbReference type="FunFam" id="1.25.40.10:FF:000333">
    <property type="entry name" value="Pentatricopeptide repeat-containing protein"/>
    <property type="match status" value="1"/>
</dbReference>
<dbReference type="PROSITE" id="PS51375">
    <property type="entry name" value="PPR"/>
    <property type="match status" value="4"/>
</dbReference>
<dbReference type="Pfam" id="PF14432">
    <property type="entry name" value="DYW_deaminase"/>
    <property type="match status" value="1"/>
</dbReference>
<evidence type="ECO:0000259" key="4">
    <source>
        <dbReference type="Pfam" id="PF14432"/>
    </source>
</evidence>
<feature type="domain" description="DYW" evidence="4">
    <location>
        <begin position="723"/>
        <end position="815"/>
    </location>
</feature>
<dbReference type="FunFam" id="1.25.40.10:FF:000470">
    <property type="entry name" value="Pentatricopeptide repeat-containing protein At5g66520"/>
    <property type="match status" value="1"/>
</dbReference>
<dbReference type="Proteomes" id="UP000288805">
    <property type="component" value="Unassembled WGS sequence"/>
</dbReference>
<dbReference type="PANTHER" id="PTHR47926">
    <property type="entry name" value="PENTATRICOPEPTIDE REPEAT-CONTAINING PROTEIN"/>
    <property type="match status" value="1"/>
</dbReference>
<evidence type="ECO:0000313" key="6">
    <source>
        <dbReference type="Proteomes" id="UP000288805"/>
    </source>
</evidence>
<dbReference type="GO" id="GO:0003729">
    <property type="term" value="F:mRNA binding"/>
    <property type="evidence" value="ECO:0007669"/>
    <property type="project" value="UniProtKB-ARBA"/>
</dbReference>
<dbReference type="PANTHER" id="PTHR47926:SF537">
    <property type="entry name" value="PENTACOTRIPEPTIDE-REPEAT REGION OF PRORP DOMAIN-CONTAINING PROTEIN"/>
    <property type="match status" value="1"/>
</dbReference>
<dbReference type="InterPro" id="IPR002885">
    <property type="entry name" value="PPR_rpt"/>
</dbReference>
<dbReference type="SUPFAM" id="SSF81901">
    <property type="entry name" value="HCP-like"/>
    <property type="match status" value="1"/>
</dbReference>
<sequence>MKVVSYSWYSDAATVEENFMSLTKLSKKIWKTGSNHDIVVYFKEDLFTALGNKVPDDRRNLLNVLDFLKKPNASMLVSGTRDRVNLYEKFRKAIEATFPGTIDQLMSKAEEKKSQPKKLTFWESVSDSNDPDTQINLTKLDSWSMEKAQFLFVVNGFAAFSCSKAMQILEIVPKTLIAHAEKYSFLPCWLQTMSSSSIGSSVFKTLRLKNPKLFSLETCSNLTHLKIIHAYMIRTHIICDVFAASRLIAFCVDPSSGTSLIDYASRIFSQIQNPNLFIFNAMIRGHSGSKNPDQAFHFYVQSQRQGLLPDNLTFPFLVKSCTKLHCISMGSQAHGHIIKHGFEKDVYVQNSLVHMYATFGDTEAATLIFQRMYYVDVVSCTSMIRGFNKCGDVESARKLFDQMPEKNLVTWSTMISGYAQNNHFDKAVELFKVLQSQGVRANETVMVSVISSCAHLGALELGERAHDYVVKNGMTLNLILGTALVDMYAKCGSINKAVRVFEDLPERDTLSWTALIAGLAMHGYSERSLKYFATMVEAGLTPRDITFTAVLSACSHGGLVERGFHIFESMKRDYRVEPRLEHYGCMVDLLGRAGKLEEAENFVLKMPVKPNAPVWGALLGACRIHKNAEIGERVGKILIQLLPQHSGYYVLLSNIYANAKEWEKVTEMRQMMKAKGLKKPPGHSLIELDGRVHKFTIGDSSHPEIDKIERMWEEILMRIRAAGYRGNTADALFDIDEEEKESALHRHSEKLAIAFGMMRSEAGTPIRIVKNLRVCEDCHTATKLISKVFGIELIVRDRNRFHHFREGLCSCMDYW</sequence>
<dbReference type="Pfam" id="PF20431">
    <property type="entry name" value="E_motif"/>
    <property type="match status" value="1"/>
</dbReference>
<comment type="caution">
    <text evidence="5">The sequence shown here is derived from an EMBL/GenBank/DDBJ whole genome shotgun (WGS) entry which is preliminary data.</text>
</comment>
<dbReference type="NCBIfam" id="TIGR00756">
    <property type="entry name" value="PPR"/>
    <property type="match status" value="4"/>
</dbReference>
<evidence type="ECO:0000256" key="2">
    <source>
        <dbReference type="ARBA" id="ARBA00022737"/>
    </source>
</evidence>
<evidence type="ECO:0000313" key="5">
    <source>
        <dbReference type="EMBL" id="RVW89752.1"/>
    </source>
</evidence>
<feature type="repeat" description="PPR" evidence="3">
    <location>
        <begin position="508"/>
        <end position="542"/>
    </location>
</feature>
<dbReference type="InterPro" id="IPR046848">
    <property type="entry name" value="E_motif"/>
</dbReference>
<dbReference type="InterPro" id="IPR032867">
    <property type="entry name" value="DYW_dom"/>
</dbReference>
<dbReference type="Pfam" id="PF13041">
    <property type="entry name" value="PPR_2"/>
    <property type="match status" value="1"/>
</dbReference>
<dbReference type="GO" id="GO:0008270">
    <property type="term" value="F:zinc ion binding"/>
    <property type="evidence" value="ECO:0007669"/>
    <property type="project" value="InterPro"/>
</dbReference>
<dbReference type="FunFam" id="1.25.40.10:FF:000690">
    <property type="entry name" value="Pentatricopeptide repeat-containing protein"/>
    <property type="match status" value="1"/>
</dbReference>
<protein>
    <submittedName>
        <fullName evidence="5">Pentatricopeptide repeat-containing protein</fullName>
    </submittedName>
</protein>
<dbReference type="InterPro" id="IPR011990">
    <property type="entry name" value="TPR-like_helical_dom_sf"/>
</dbReference>
<feature type="repeat" description="PPR" evidence="3">
    <location>
        <begin position="376"/>
        <end position="406"/>
    </location>
</feature>
<dbReference type="Gene3D" id="1.25.40.10">
    <property type="entry name" value="Tetratricopeptide repeat domain"/>
    <property type="match status" value="3"/>
</dbReference>
<dbReference type="OrthoDB" id="424465at2759"/>